<gene>
    <name evidence="2" type="ORF">FHS07_000539</name>
</gene>
<dbReference type="Proteomes" id="UP000543579">
    <property type="component" value="Unassembled WGS sequence"/>
</dbReference>
<accession>A0A7W5CGJ7</accession>
<keyword evidence="1" id="KW-0812">Transmembrane</keyword>
<proteinExistence type="predicted"/>
<feature type="transmembrane region" description="Helical" evidence="1">
    <location>
        <begin position="95"/>
        <end position="121"/>
    </location>
</feature>
<evidence type="ECO:0000313" key="2">
    <source>
        <dbReference type="EMBL" id="MBB3156855.1"/>
    </source>
</evidence>
<sequence length="238" mass="24289">MRAEILRARSGFNTLAVLLLAGFVPVIVLTSDDTLGRMTSLDAETAAGLLFAPVAWTFVVAAFAGAFGVTREFYYGSMGRTVVQVGFARAFVGKVLAAMVVGLILTAGLTLLWCGVVAVVMSVNGLTFAPSPAVFRTALGALPATALGSVFGAAVGWIVGNYYAAAALVLAGPIAFELALLGTAPDVARFLPGLSLAALASPQNHPVLLPPGGGLAVALAWALALTTGAWIVGRRRFA</sequence>
<dbReference type="RefSeq" id="WP_183418359.1">
    <property type="nucleotide sequence ID" value="NZ_JACHXY010000001.1"/>
</dbReference>
<comment type="caution">
    <text evidence="2">The sequence shown here is derived from an EMBL/GenBank/DDBJ whole genome shotgun (WGS) entry which is preliminary data.</text>
</comment>
<name>A0A7W5CGJ7_9MICO</name>
<protein>
    <submittedName>
        <fullName evidence="2">Uncharacterized protein</fullName>
    </submittedName>
</protein>
<dbReference type="EMBL" id="JACHXY010000001">
    <property type="protein sequence ID" value="MBB3156855.1"/>
    <property type="molecule type" value="Genomic_DNA"/>
</dbReference>
<feature type="transmembrane region" description="Helical" evidence="1">
    <location>
        <begin position="12"/>
        <end position="30"/>
    </location>
</feature>
<organism evidence="2 3">
    <name type="scientific">Microbacterium proteolyticum</name>
    <dbReference type="NCBI Taxonomy" id="1572644"/>
    <lineage>
        <taxon>Bacteria</taxon>
        <taxon>Bacillati</taxon>
        <taxon>Actinomycetota</taxon>
        <taxon>Actinomycetes</taxon>
        <taxon>Micrococcales</taxon>
        <taxon>Microbacteriaceae</taxon>
        <taxon>Microbacterium</taxon>
    </lineage>
</organism>
<dbReference type="AlphaFoldDB" id="A0A7W5CGJ7"/>
<evidence type="ECO:0000313" key="3">
    <source>
        <dbReference type="Proteomes" id="UP000543579"/>
    </source>
</evidence>
<keyword evidence="1" id="KW-0472">Membrane</keyword>
<feature type="transmembrane region" description="Helical" evidence="1">
    <location>
        <begin position="50"/>
        <end position="74"/>
    </location>
</feature>
<keyword evidence="1" id="KW-1133">Transmembrane helix</keyword>
<reference evidence="2 3" key="1">
    <citation type="submission" date="2020-08" db="EMBL/GenBank/DDBJ databases">
        <title>Genomic Encyclopedia of Type Strains, Phase III (KMG-III): the genomes of soil and plant-associated and newly described type strains.</title>
        <authorList>
            <person name="Whitman W."/>
        </authorList>
    </citation>
    <scope>NUCLEOTIDE SEQUENCE [LARGE SCALE GENOMIC DNA]</scope>
    <source>
        <strain evidence="2 3">CECT 8356</strain>
    </source>
</reference>
<evidence type="ECO:0000256" key="1">
    <source>
        <dbReference type="SAM" id="Phobius"/>
    </source>
</evidence>
<feature type="transmembrane region" description="Helical" evidence="1">
    <location>
        <begin position="212"/>
        <end position="232"/>
    </location>
</feature>
<feature type="transmembrane region" description="Helical" evidence="1">
    <location>
        <begin position="162"/>
        <end position="184"/>
    </location>
</feature>
<feature type="transmembrane region" description="Helical" evidence="1">
    <location>
        <begin position="133"/>
        <end position="155"/>
    </location>
</feature>